<gene>
    <name evidence="3" type="ORF">LTR09_009179</name>
</gene>
<keyword evidence="4" id="KW-1185">Reference proteome</keyword>
<dbReference type="Proteomes" id="UP001271007">
    <property type="component" value="Unassembled WGS sequence"/>
</dbReference>
<dbReference type="AlphaFoldDB" id="A0AAJ0G9P1"/>
<comment type="caution">
    <text evidence="3">The sequence shown here is derived from an EMBL/GenBank/DDBJ whole genome shotgun (WGS) entry which is preliminary data.</text>
</comment>
<evidence type="ECO:0000313" key="4">
    <source>
        <dbReference type="Proteomes" id="UP001271007"/>
    </source>
</evidence>
<evidence type="ECO:0000313" key="3">
    <source>
        <dbReference type="EMBL" id="KAK3049512.1"/>
    </source>
</evidence>
<dbReference type="EMBL" id="JAWDJX010000039">
    <property type="protein sequence ID" value="KAK3049512.1"/>
    <property type="molecule type" value="Genomic_DNA"/>
</dbReference>
<feature type="compositionally biased region" description="Basic and acidic residues" evidence="1">
    <location>
        <begin position="292"/>
        <end position="301"/>
    </location>
</feature>
<feature type="region of interest" description="Disordered" evidence="1">
    <location>
        <begin position="410"/>
        <end position="441"/>
    </location>
</feature>
<feature type="region of interest" description="Disordered" evidence="1">
    <location>
        <begin position="233"/>
        <end position="269"/>
    </location>
</feature>
<protein>
    <recommendedName>
        <fullName evidence="2">DUF7918 domain-containing protein</fullName>
    </recommendedName>
</protein>
<feature type="domain" description="DUF7918" evidence="2">
    <location>
        <begin position="18"/>
        <end position="234"/>
    </location>
</feature>
<sequence>MLDPETGIEVCGKYDGLEKYTEYQHPPELPEIPESGMVRHLEAITDERFTITVNVPESAYKLRDQEEFGIYLSFGYGERRNDICLSNDRPRTQKGQPCTQIIDTFLLYDGKDFIYQSMLFGKLSQATEDELEDVDEEAEVEWGGRIDVGIHLGRSKVARPDVEEDEPCSLVTSQNVLEEVSHSLKTVEIKKTKAWRVLYRVPIPYKNDVGTLAEFTFCYASKEILEKQGIMPKTDAALSPDEDTSDAATKGSSPVPDKASSVSSTSTSRVGDFEVDMLLQEALAPVAPSKSEVVEPDKSKASPDILEPERLPTSSSVLAEPESQPESSSTAEEPATMPQHTSVSVQPGQLPQGPPAVVKPALVPRSSLAPPEPEISPLNRPAMANEQREHPTELARKKIEKEVIDLTLDQDKTTTNAPDSSKALLVPKGEPIDTTSPGMSAPVVKLETETAGGSVEVPAHVTTALGTEVTSSKKTEKLTTAQKEKLKQVLRLDMDENKLVHDEIKAERTRIQLRRREIELEESDGE</sequence>
<dbReference type="InterPro" id="IPR057678">
    <property type="entry name" value="DUF7918"/>
</dbReference>
<feature type="compositionally biased region" description="Basic and acidic residues" evidence="1">
    <location>
        <begin position="386"/>
        <end position="396"/>
    </location>
</feature>
<proteinExistence type="predicted"/>
<feature type="compositionally biased region" description="Polar residues" evidence="1">
    <location>
        <begin position="338"/>
        <end position="349"/>
    </location>
</feature>
<accession>A0AAJ0G9P1</accession>
<evidence type="ECO:0000256" key="1">
    <source>
        <dbReference type="SAM" id="MobiDB-lite"/>
    </source>
</evidence>
<organism evidence="3 4">
    <name type="scientific">Extremus antarcticus</name>
    <dbReference type="NCBI Taxonomy" id="702011"/>
    <lineage>
        <taxon>Eukaryota</taxon>
        <taxon>Fungi</taxon>
        <taxon>Dikarya</taxon>
        <taxon>Ascomycota</taxon>
        <taxon>Pezizomycotina</taxon>
        <taxon>Dothideomycetes</taxon>
        <taxon>Dothideomycetidae</taxon>
        <taxon>Mycosphaerellales</taxon>
        <taxon>Extremaceae</taxon>
        <taxon>Extremus</taxon>
    </lineage>
</organism>
<name>A0AAJ0G9P1_9PEZI</name>
<feature type="region of interest" description="Disordered" evidence="1">
    <location>
        <begin position="287"/>
        <end position="396"/>
    </location>
</feature>
<evidence type="ECO:0000259" key="2">
    <source>
        <dbReference type="Pfam" id="PF25534"/>
    </source>
</evidence>
<reference evidence="3" key="1">
    <citation type="submission" date="2023-04" db="EMBL/GenBank/DDBJ databases">
        <title>Black Yeasts Isolated from many extreme environments.</title>
        <authorList>
            <person name="Coleine C."/>
            <person name="Stajich J.E."/>
            <person name="Selbmann L."/>
        </authorList>
    </citation>
    <scope>NUCLEOTIDE SEQUENCE</scope>
    <source>
        <strain evidence="3">CCFEE 5312</strain>
    </source>
</reference>
<dbReference type="Pfam" id="PF25534">
    <property type="entry name" value="DUF7918"/>
    <property type="match status" value="1"/>
</dbReference>